<evidence type="ECO:0000256" key="11">
    <source>
        <dbReference type="ARBA" id="ARBA00047899"/>
    </source>
</evidence>
<gene>
    <name evidence="16" type="ORF">L9F63_025226</name>
</gene>
<evidence type="ECO:0000256" key="2">
    <source>
        <dbReference type="ARBA" id="ARBA00012513"/>
    </source>
</evidence>
<evidence type="ECO:0000259" key="15">
    <source>
        <dbReference type="PROSITE" id="PS51189"/>
    </source>
</evidence>
<comment type="catalytic activity">
    <reaction evidence="11">
        <text>L-threonyl-[protein] + ATP = O-phospho-L-threonyl-[protein] + ADP + H(+)</text>
        <dbReference type="Rhea" id="RHEA:46608"/>
        <dbReference type="Rhea" id="RHEA-COMP:11060"/>
        <dbReference type="Rhea" id="RHEA-COMP:11605"/>
        <dbReference type="ChEBI" id="CHEBI:15378"/>
        <dbReference type="ChEBI" id="CHEBI:30013"/>
        <dbReference type="ChEBI" id="CHEBI:30616"/>
        <dbReference type="ChEBI" id="CHEBI:61977"/>
        <dbReference type="ChEBI" id="CHEBI:456216"/>
        <dbReference type="EC" id="2.7.11.1"/>
    </reaction>
</comment>
<feature type="domain" description="FAT" evidence="15">
    <location>
        <begin position="1"/>
        <end position="96"/>
    </location>
</feature>
<comment type="caution">
    <text evidence="16">The sequence shown here is derived from an EMBL/GenBank/DDBJ whole genome shotgun (WGS) entry which is preliminary data.</text>
</comment>
<dbReference type="InterPro" id="IPR014009">
    <property type="entry name" value="PIK_FAT"/>
</dbReference>
<dbReference type="InterPro" id="IPR000403">
    <property type="entry name" value="PI3/4_kinase_cat_dom"/>
</dbReference>
<dbReference type="PROSITE" id="PS50290">
    <property type="entry name" value="PI3_4_KINASE_3"/>
    <property type="match status" value="1"/>
</dbReference>
<dbReference type="GO" id="GO:0005524">
    <property type="term" value="F:ATP binding"/>
    <property type="evidence" value="ECO:0007669"/>
    <property type="project" value="UniProtKB-KW"/>
</dbReference>
<sequence>NYLMSLKCGPEHSLQMFRLTSLWLENRSHEEVCQVMEQHLNNISTYRFLPVVPQLAPHISNRADDNFTRQLNTLLERCAVDHPHHTLPVILALANSHKDKEYTGAKSGITTEPRVLGAQNMIHRLKKRSEVNSILIQMEEVAAALIALAYYETKQTKVNSIPKSILKHLINKTLVAVPTMTIPVNKDCKYDDIIGIHKYSDNFGLVGGINAPKKISCWGTDGIERPQLVKGKDDLRQDAVMQQVFTILNTLLKNNKETKKRKLLIRTYKIVPLSQRSGVLEWCQNTQPLSSYLTGANGAHERYYPEDRSVKECRTLIMRFNMQVLWTTKGGAGVDIQGRQLKDHQSVTS</sequence>
<dbReference type="PANTHER" id="PTHR37079">
    <property type="entry name" value="SERINE/THREONINE-PROTEIN KINASE ATM"/>
    <property type="match status" value="1"/>
</dbReference>
<keyword evidence="3" id="KW-0723">Serine/threonine-protein kinase</keyword>
<keyword evidence="8" id="KW-0067">ATP-binding</keyword>
<keyword evidence="5" id="KW-0547">Nucleotide-binding</keyword>
<dbReference type="Gene3D" id="3.30.1010.10">
    <property type="entry name" value="Phosphatidylinositol 3-kinase Catalytic Subunit, Chain A, domain 4"/>
    <property type="match status" value="1"/>
</dbReference>
<comment type="subcellular location">
    <subcellularLocation>
        <location evidence="1">Nucleus</location>
    </subcellularLocation>
</comment>
<evidence type="ECO:0000256" key="3">
    <source>
        <dbReference type="ARBA" id="ARBA00022527"/>
    </source>
</evidence>
<feature type="domain" description="PI3K/PI4K catalytic" evidence="14">
    <location>
        <begin position="199"/>
        <end position="349"/>
    </location>
</feature>
<evidence type="ECO:0000256" key="4">
    <source>
        <dbReference type="ARBA" id="ARBA00022679"/>
    </source>
</evidence>
<evidence type="ECO:0000256" key="10">
    <source>
        <dbReference type="ARBA" id="ARBA00023306"/>
    </source>
</evidence>
<keyword evidence="7" id="KW-0418">Kinase</keyword>
<dbReference type="PROSITE" id="PS51189">
    <property type="entry name" value="FAT"/>
    <property type="match status" value="1"/>
</dbReference>
<evidence type="ECO:0000313" key="17">
    <source>
        <dbReference type="Proteomes" id="UP001233999"/>
    </source>
</evidence>
<organism evidence="16 17">
    <name type="scientific">Diploptera punctata</name>
    <name type="common">Pacific beetle cockroach</name>
    <dbReference type="NCBI Taxonomy" id="6984"/>
    <lineage>
        <taxon>Eukaryota</taxon>
        <taxon>Metazoa</taxon>
        <taxon>Ecdysozoa</taxon>
        <taxon>Arthropoda</taxon>
        <taxon>Hexapoda</taxon>
        <taxon>Insecta</taxon>
        <taxon>Pterygota</taxon>
        <taxon>Neoptera</taxon>
        <taxon>Polyneoptera</taxon>
        <taxon>Dictyoptera</taxon>
        <taxon>Blattodea</taxon>
        <taxon>Blaberoidea</taxon>
        <taxon>Blaberidae</taxon>
        <taxon>Diplopterinae</taxon>
        <taxon>Diploptera</taxon>
    </lineage>
</organism>
<reference evidence="16" key="2">
    <citation type="submission" date="2023-05" db="EMBL/GenBank/DDBJ databases">
        <authorList>
            <person name="Fouks B."/>
        </authorList>
    </citation>
    <scope>NUCLEOTIDE SEQUENCE</scope>
    <source>
        <strain evidence="16">Stay&amp;Tobe</strain>
        <tissue evidence="16">Testes</tissue>
    </source>
</reference>
<evidence type="ECO:0000256" key="1">
    <source>
        <dbReference type="ARBA" id="ARBA00004123"/>
    </source>
</evidence>
<feature type="non-terminal residue" evidence="16">
    <location>
        <position position="349"/>
    </location>
</feature>
<comment type="catalytic activity">
    <reaction evidence="12">
        <text>L-seryl-[protein] + ATP = O-phospho-L-seryl-[protein] + ADP + H(+)</text>
        <dbReference type="Rhea" id="RHEA:17989"/>
        <dbReference type="Rhea" id="RHEA-COMP:9863"/>
        <dbReference type="Rhea" id="RHEA-COMP:11604"/>
        <dbReference type="ChEBI" id="CHEBI:15378"/>
        <dbReference type="ChEBI" id="CHEBI:29999"/>
        <dbReference type="ChEBI" id="CHEBI:30616"/>
        <dbReference type="ChEBI" id="CHEBI:83421"/>
        <dbReference type="ChEBI" id="CHEBI:456216"/>
        <dbReference type="EC" id="2.7.11.1"/>
    </reaction>
</comment>
<evidence type="ECO:0000259" key="14">
    <source>
        <dbReference type="PROSITE" id="PS50290"/>
    </source>
</evidence>
<name>A0AAD7ZDD6_DIPPU</name>
<dbReference type="PANTHER" id="PTHR37079:SF4">
    <property type="entry name" value="SERINE_THREONINE-PROTEIN KINASE ATM"/>
    <property type="match status" value="1"/>
</dbReference>
<evidence type="ECO:0000256" key="13">
    <source>
        <dbReference type="ARBA" id="ARBA00073111"/>
    </source>
</evidence>
<dbReference type="EMBL" id="JASPKZ010009225">
    <property type="protein sequence ID" value="KAJ9577913.1"/>
    <property type="molecule type" value="Genomic_DNA"/>
</dbReference>
<dbReference type="Proteomes" id="UP001233999">
    <property type="component" value="Unassembled WGS sequence"/>
</dbReference>
<keyword evidence="4" id="KW-0808">Transferase</keyword>
<accession>A0AAD7ZDD6</accession>
<evidence type="ECO:0000256" key="8">
    <source>
        <dbReference type="ARBA" id="ARBA00022840"/>
    </source>
</evidence>
<dbReference type="InterPro" id="IPR038980">
    <property type="entry name" value="ATM_plant"/>
</dbReference>
<dbReference type="SUPFAM" id="SSF56112">
    <property type="entry name" value="Protein kinase-like (PK-like)"/>
    <property type="match status" value="1"/>
</dbReference>
<evidence type="ECO:0000313" key="16">
    <source>
        <dbReference type="EMBL" id="KAJ9577913.1"/>
    </source>
</evidence>
<dbReference type="AlphaFoldDB" id="A0AAD7ZDD6"/>
<evidence type="ECO:0000256" key="7">
    <source>
        <dbReference type="ARBA" id="ARBA00022777"/>
    </source>
</evidence>
<keyword evidence="9" id="KW-0539">Nucleus</keyword>
<reference evidence="16" key="1">
    <citation type="journal article" date="2023" name="IScience">
        <title>Live-bearing cockroach genome reveals convergent evolutionary mechanisms linked to viviparity in insects and beyond.</title>
        <authorList>
            <person name="Fouks B."/>
            <person name="Harrison M.C."/>
            <person name="Mikhailova A.A."/>
            <person name="Marchal E."/>
            <person name="English S."/>
            <person name="Carruthers M."/>
            <person name="Jennings E.C."/>
            <person name="Chiamaka E.L."/>
            <person name="Frigard R.A."/>
            <person name="Pippel M."/>
            <person name="Attardo G.M."/>
            <person name="Benoit J.B."/>
            <person name="Bornberg-Bauer E."/>
            <person name="Tobe S.S."/>
        </authorList>
    </citation>
    <scope>NUCLEOTIDE SEQUENCE</scope>
    <source>
        <strain evidence="16">Stay&amp;Tobe</strain>
    </source>
</reference>
<evidence type="ECO:0000256" key="6">
    <source>
        <dbReference type="ARBA" id="ARBA00022763"/>
    </source>
</evidence>
<evidence type="ECO:0000256" key="5">
    <source>
        <dbReference type="ARBA" id="ARBA00022741"/>
    </source>
</evidence>
<dbReference type="InterPro" id="IPR011009">
    <property type="entry name" value="Kinase-like_dom_sf"/>
</dbReference>
<dbReference type="InterPro" id="IPR018936">
    <property type="entry name" value="PI3/4_kinase_CS"/>
</dbReference>
<evidence type="ECO:0000256" key="9">
    <source>
        <dbReference type="ARBA" id="ARBA00023242"/>
    </source>
</evidence>
<dbReference type="EC" id="2.7.11.1" evidence="2"/>
<keyword evidence="10" id="KW-0131">Cell cycle</keyword>
<dbReference type="GO" id="GO:0006974">
    <property type="term" value="P:DNA damage response"/>
    <property type="evidence" value="ECO:0007669"/>
    <property type="project" value="UniProtKB-KW"/>
</dbReference>
<dbReference type="PROSITE" id="PS00915">
    <property type="entry name" value="PI3_4_KINASE_1"/>
    <property type="match status" value="1"/>
</dbReference>
<dbReference type="GO" id="GO:0005634">
    <property type="term" value="C:nucleus"/>
    <property type="evidence" value="ECO:0007669"/>
    <property type="project" value="UniProtKB-SubCell"/>
</dbReference>
<protein>
    <recommendedName>
        <fullName evidence="13">Serine/threonine-protein kinase ATM</fullName>
        <ecNumber evidence="2">2.7.11.1</ecNumber>
    </recommendedName>
</protein>
<evidence type="ECO:0000256" key="12">
    <source>
        <dbReference type="ARBA" id="ARBA00048679"/>
    </source>
</evidence>
<proteinExistence type="predicted"/>
<dbReference type="GO" id="GO:0004674">
    <property type="term" value="F:protein serine/threonine kinase activity"/>
    <property type="evidence" value="ECO:0007669"/>
    <property type="project" value="UniProtKB-KW"/>
</dbReference>
<dbReference type="Pfam" id="PF00454">
    <property type="entry name" value="PI3_PI4_kinase"/>
    <property type="match status" value="1"/>
</dbReference>
<keyword evidence="6" id="KW-0227">DNA damage</keyword>
<dbReference type="FunFam" id="3.30.1010.10:FF:000023">
    <property type="entry name" value="Serine/threonine-protein kinase ATM"/>
    <property type="match status" value="1"/>
</dbReference>
<keyword evidence="17" id="KW-1185">Reference proteome</keyword>